<gene>
    <name evidence="1" type="ORF">DFH94DRAFT_604409</name>
</gene>
<keyword evidence="2" id="KW-1185">Reference proteome</keyword>
<evidence type="ECO:0000313" key="1">
    <source>
        <dbReference type="EMBL" id="KAF8470345.1"/>
    </source>
</evidence>
<dbReference type="OrthoDB" id="3039677at2759"/>
<reference evidence="1" key="2">
    <citation type="journal article" date="2020" name="Nat. Commun.">
        <title>Large-scale genome sequencing of mycorrhizal fungi provides insights into the early evolution of symbiotic traits.</title>
        <authorList>
            <person name="Miyauchi S."/>
            <person name="Kiss E."/>
            <person name="Kuo A."/>
            <person name="Drula E."/>
            <person name="Kohler A."/>
            <person name="Sanchez-Garcia M."/>
            <person name="Morin E."/>
            <person name="Andreopoulos B."/>
            <person name="Barry K.W."/>
            <person name="Bonito G."/>
            <person name="Buee M."/>
            <person name="Carver A."/>
            <person name="Chen C."/>
            <person name="Cichocki N."/>
            <person name="Clum A."/>
            <person name="Culley D."/>
            <person name="Crous P.W."/>
            <person name="Fauchery L."/>
            <person name="Girlanda M."/>
            <person name="Hayes R.D."/>
            <person name="Keri Z."/>
            <person name="LaButti K."/>
            <person name="Lipzen A."/>
            <person name="Lombard V."/>
            <person name="Magnuson J."/>
            <person name="Maillard F."/>
            <person name="Murat C."/>
            <person name="Nolan M."/>
            <person name="Ohm R.A."/>
            <person name="Pangilinan J."/>
            <person name="Pereira M.F."/>
            <person name="Perotto S."/>
            <person name="Peter M."/>
            <person name="Pfister S."/>
            <person name="Riley R."/>
            <person name="Sitrit Y."/>
            <person name="Stielow J.B."/>
            <person name="Szollosi G."/>
            <person name="Zifcakova L."/>
            <person name="Stursova M."/>
            <person name="Spatafora J.W."/>
            <person name="Tedersoo L."/>
            <person name="Vaario L.M."/>
            <person name="Yamada A."/>
            <person name="Yan M."/>
            <person name="Wang P."/>
            <person name="Xu J."/>
            <person name="Bruns T."/>
            <person name="Baldrian P."/>
            <person name="Vilgalys R."/>
            <person name="Dunand C."/>
            <person name="Henrissat B."/>
            <person name="Grigoriev I.V."/>
            <person name="Hibbett D."/>
            <person name="Nagy L.G."/>
            <person name="Martin F.M."/>
        </authorList>
    </citation>
    <scope>NUCLEOTIDE SEQUENCE</scope>
    <source>
        <strain evidence="1">Prilba</strain>
    </source>
</reference>
<comment type="caution">
    <text evidence="1">The sequence shown here is derived from an EMBL/GenBank/DDBJ whole genome shotgun (WGS) entry which is preliminary data.</text>
</comment>
<proteinExistence type="predicted"/>
<sequence>SGELESTFMHSSIREANLQALLLDDSEVRSQVSNLVEVYESIRAEDVCGTCLAHMVD</sequence>
<dbReference type="EMBL" id="WHVB01000026">
    <property type="protein sequence ID" value="KAF8470345.1"/>
    <property type="molecule type" value="Genomic_DNA"/>
</dbReference>
<reference evidence="1" key="1">
    <citation type="submission" date="2019-10" db="EMBL/GenBank/DDBJ databases">
        <authorList>
            <consortium name="DOE Joint Genome Institute"/>
            <person name="Kuo A."/>
            <person name="Miyauchi S."/>
            <person name="Kiss E."/>
            <person name="Drula E."/>
            <person name="Kohler A."/>
            <person name="Sanchez-Garcia M."/>
            <person name="Andreopoulos B."/>
            <person name="Barry K.W."/>
            <person name="Bonito G."/>
            <person name="Buee M."/>
            <person name="Carver A."/>
            <person name="Chen C."/>
            <person name="Cichocki N."/>
            <person name="Clum A."/>
            <person name="Culley D."/>
            <person name="Crous P.W."/>
            <person name="Fauchery L."/>
            <person name="Girlanda M."/>
            <person name="Hayes R."/>
            <person name="Keri Z."/>
            <person name="LaButti K."/>
            <person name="Lipzen A."/>
            <person name="Lombard V."/>
            <person name="Magnuson J."/>
            <person name="Maillard F."/>
            <person name="Morin E."/>
            <person name="Murat C."/>
            <person name="Nolan M."/>
            <person name="Ohm R."/>
            <person name="Pangilinan J."/>
            <person name="Pereira M."/>
            <person name="Perotto S."/>
            <person name="Peter M."/>
            <person name="Riley R."/>
            <person name="Sitrit Y."/>
            <person name="Stielow B."/>
            <person name="Szollosi G."/>
            <person name="Zifcakova L."/>
            <person name="Stursova M."/>
            <person name="Spatafora J.W."/>
            <person name="Tedersoo L."/>
            <person name="Vaario L.-M."/>
            <person name="Yamada A."/>
            <person name="Yan M."/>
            <person name="Wang P."/>
            <person name="Xu J."/>
            <person name="Bruns T."/>
            <person name="Baldrian P."/>
            <person name="Vilgalys R."/>
            <person name="Henrissat B."/>
            <person name="Grigoriev I.V."/>
            <person name="Hibbett D."/>
            <person name="Nagy L.G."/>
            <person name="Martin F.M."/>
        </authorList>
    </citation>
    <scope>NUCLEOTIDE SEQUENCE</scope>
    <source>
        <strain evidence="1">Prilba</strain>
    </source>
</reference>
<organism evidence="1 2">
    <name type="scientific">Russula ochroleuca</name>
    <dbReference type="NCBI Taxonomy" id="152965"/>
    <lineage>
        <taxon>Eukaryota</taxon>
        <taxon>Fungi</taxon>
        <taxon>Dikarya</taxon>
        <taxon>Basidiomycota</taxon>
        <taxon>Agaricomycotina</taxon>
        <taxon>Agaricomycetes</taxon>
        <taxon>Russulales</taxon>
        <taxon>Russulaceae</taxon>
        <taxon>Russula</taxon>
    </lineage>
</organism>
<accession>A0A9P5JZ37</accession>
<name>A0A9P5JZ37_9AGAM</name>
<feature type="non-terminal residue" evidence="1">
    <location>
        <position position="1"/>
    </location>
</feature>
<dbReference type="Proteomes" id="UP000759537">
    <property type="component" value="Unassembled WGS sequence"/>
</dbReference>
<dbReference type="AlphaFoldDB" id="A0A9P5JZ37"/>
<feature type="non-terminal residue" evidence="1">
    <location>
        <position position="57"/>
    </location>
</feature>
<protein>
    <submittedName>
        <fullName evidence="1">Uncharacterized protein</fullName>
    </submittedName>
</protein>
<evidence type="ECO:0000313" key="2">
    <source>
        <dbReference type="Proteomes" id="UP000759537"/>
    </source>
</evidence>